<sequence length="929" mass="105180">MDDNPDYEIQLKSDLLKAFEAINAPANRAKYAAWEANQKTPPARVNVDGVGDVDIPLSEQKVRLLIAKAHRAPDGRRSKAAHVRNRWELNKDQLHFPDPAWKGYLRTVRQDLTSKLGIDVPIRLGLNKMLIYGPGAISKPRTDTESERTTGRFGTLIICLPSALTGGEVVVEHNGECITLGTSAAKQYIACWYSDSDVTHEVRPVKSGYRCVLTYSLAVLPGHPRPTANAPSLQKTLQRWLEDLATNNATEPPGHLCHPLEYEYTDSEGSMSFETLETEDLKLVQTLRDSARELPLEIFLTLLEKEKRGFVNRKPKAHHSCNFLCDYPCHRPFESDNDSDSYASHHSLESDNVEEISCIVKSLRTLDGTLIARNYDLDLDCCLKDPFDVSIDRETNNHDGEEHTTVIHWYRRSALIMVPHKTIGQYFAQCAFGCINDGLNDDRPGARNICDSALRYLGENCPSAQSLMLDEISVLYVSEPWRLKMTDMLKTALKYSHHKLFQTVGVRHQGNLPFSFFDWIKEWLTKLSGADRAEKYRTWIPLLIQGYPSMTEILSIIRTMSCLTGGAALSSTWARDVARRCIARFPEVTKKPTISDGELIMSAVIDLDEAWPEKFALLVSIFNRFPKADATAFLLAILSRLKTQAAAAHLSISATIELYRSLSLRFVNTERRLSDIITTGKTRSKTRSRPMVPWIQSTRDLKDDAKLIYQMGMTVTPEALVQFACDLNDISTNTVNSIQPFIQEIIAQCHSFSAEDMQELWMPFLYQLITALLSRPVVLHMSSYQQLTRELIDHLVEKVIGPPPQASDFNQTRRVACSCSDCKDLNQFLQYASQGVRRYPLASARRHHLEQQIDSARIPCSQDTVETELGRTLVVTKRYTLEVRKWNERHHEVYGALIRNIHEEHLEILLGASEATQIRSLAERQPATV</sequence>
<proteinExistence type="predicted"/>
<gene>
    <name evidence="1" type="ORF">PtA15_13A86</name>
</gene>
<accession>A0ABY7D6Y8</accession>
<name>A0ABY7D6Y8_9BASI</name>
<dbReference type="GeneID" id="77803660"/>
<dbReference type="PANTHER" id="PTHR33099:SF7">
    <property type="entry name" value="MYND-TYPE DOMAIN-CONTAINING PROTEIN"/>
    <property type="match status" value="1"/>
</dbReference>
<evidence type="ECO:0000313" key="1">
    <source>
        <dbReference type="EMBL" id="WAQ90687.1"/>
    </source>
</evidence>
<organism evidence="1 2">
    <name type="scientific">Puccinia triticina</name>
    <dbReference type="NCBI Taxonomy" id="208348"/>
    <lineage>
        <taxon>Eukaryota</taxon>
        <taxon>Fungi</taxon>
        <taxon>Dikarya</taxon>
        <taxon>Basidiomycota</taxon>
        <taxon>Pucciniomycotina</taxon>
        <taxon>Pucciniomycetes</taxon>
        <taxon>Pucciniales</taxon>
        <taxon>Pucciniaceae</taxon>
        <taxon>Puccinia</taxon>
    </lineage>
</organism>
<keyword evidence="2" id="KW-1185">Reference proteome</keyword>
<dbReference type="PANTHER" id="PTHR33099">
    <property type="entry name" value="FE2OG DIOXYGENASE DOMAIN-CONTAINING PROTEIN"/>
    <property type="match status" value="1"/>
</dbReference>
<dbReference type="Proteomes" id="UP001164743">
    <property type="component" value="Chromosome 13A"/>
</dbReference>
<dbReference type="RefSeq" id="XP_053026242.1">
    <property type="nucleotide sequence ID" value="XM_053162766.1"/>
</dbReference>
<reference evidence="1" key="1">
    <citation type="submission" date="2022-10" db="EMBL/GenBank/DDBJ databases">
        <title>Puccinia triticina Genome sequencing and assembly.</title>
        <authorList>
            <person name="Li C."/>
        </authorList>
    </citation>
    <scope>NUCLEOTIDE SEQUENCE</scope>
    <source>
        <strain evidence="1">Pt15</strain>
    </source>
</reference>
<protein>
    <recommendedName>
        <fullName evidence="3">Prolyl 4-hydroxylase alpha subunit Fe(2+) 2OG dioxygenase domain-containing protein</fullName>
    </recommendedName>
</protein>
<dbReference type="Gene3D" id="2.60.120.620">
    <property type="entry name" value="q2cbj1_9rhob like domain"/>
    <property type="match status" value="1"/>
</dbReference>
<dbReference type="EMBL" id="CP110433">
    <property type="protein sequence ID" value="WAQ90687.1"/>
    <property type="molecule type" value="Genomic_DNA"/>
</dbReference>
<evidence type="ECO:0008006" key="3">
    <source>
        <dbReference type="Google" id="ProtNLM"/>
    </source>
</evidence>
<evidence type="ECO:0000313" key="2">
    <source>
        <dbReference type="Proteomes" id="UP001164743"/>
    </source>
</evidence>